<dbReference type="AlphaFoldDB" id="A0A6N9TD17"/>
<evidence type="ECO:0000313" key="2">
    <source>
        <dbReference type="Proteomes" id="UP000471381"/>
    </source>
</evidence>
<sequence>MSNKTDKKNLFTRVYKRASKSPFDDHGTILWLACITNDNEEGLNLTYERYIYLHREVNGTICGISVSKQILAENPEFEDMRYLEGIPMYAFLLLHVEEICAFCEVFRDEFIDVFLIPPLDYFAAAEKYWLDIISDD</sequence>
<evidence type="ECO:0000313" key="1">
    <source>
        <dbReference type="EMBL" id="NDW15184.1"/>
    </source>
</evidence>
<proteinExistence type="predicted"/>
<comment type="caution">
    <text evidence="1">The sequence shown here is derived from an EMBL/GenBank/DDBJ whole genome shotgun (WGS) entry which is preliminary data.</text>
</comment>
<dbReference type="Proteomes" id="UP000471381">
    <property type="component" value="Unassembled WGS sequence"/>
</dbReference>
<accession>A0A6N9TD17</accession>
<keyword evidence="2" id="KW-1185">Reference proteome</keyword>
<organism evidence="1 2">
    <name type="scientific">Alteromonas genovensis</name>
    <dbReference type="NCBI Taxonomy" id="471225"/>
    <lineage>
        <taxon>Bacteria</taxon>
        <taxon>Pseudomonadati</taxon>
        <taxon>Pseudomonadota</taxon>
        <taxon>Gammaproteobacteria</taxon>
        <taxon>Alteromonadales</taxon>
        <taxon>Alteromonadaceae</taxon>
        <taxon>Alteromonas/Salinimonas group</taxon>
        <taxon>Alteromonas</taxon>
    </lineage>
</organism>
<dbReference type="RefSeq" id="WP_163105725.1">
    <property type="nucleotide sequence ID" value="NZ_JAAAWO010000003.1"/>
</dbReference>
<dbReference type="EMBL" id="JAAAWO010000003">
    <property type="protein sequence ID" value="NDW15184.1"/>
    <property type="molecule type" value="Genomic_DNA"/>
</dbReference>
<protein>
    <submittedName>
        <fullName evidence="1">Uncharacterized protein</fullName>
    </submittedName>
</protein>
<name>A0A6N9TD17_9ALTE</name>
<gene>
    <name evidence="1" type="ORF">GTQ48_06585</name>
</gene>
<reference evidence="1 2" key="1">
    <citation type="submission" date="2020-01" db="EMBL/GenBank/DDBJ databases">
        <title>Genomes of bacteria type strains.</title>
        <authorList>
            <person name="Chen J."/>
            <person name="Zhu S."/>
            <person name="Yang J."/>
        </authorList>
    </citation>
    <scope>NUCLEOTIDE SEQUENCE [LARGE SCALE GENOMIC DNA]</scope>
    <source>
        <strain evidence="1 2">LMG 24078</strain>
    </source>
</reference>